<evidence type="ECO:0000256" key="8">
    <source>
        <dbReference type="ARBA" id="ARBA00022842"/>
    </source>
</evidence>
<evidence type="ECO:0000256" key="9">
    <source>
        <dbReference type="ARBA" id="ARBA00031306"/>
    </source>
</evidence>
<evidence type="ECO:0000256" key="6">
    <source>
        <dbReference type="ARBA" id="ARBA00022723"/>
    </source>
</evidence>
<dbReference type="GO" id="GO:0046872">
    <property type="term" value="F:metal ion binding"/>
    <property type="evidence" value="ECO:0007669"/>
    <property type="project" value="UniProtKB-KW"/>
</dbReference>
<dbReference type="OrthoDB" id="3728306at2"/>
<proteinExistence type="predicted"/>
<dbReference type="SUPFAM" id="SSF143631">
    <property type="entry name" value="ApbE-like"/>
    <property type="match status" value="1"/>
</dbReference>
<dbReference type="Proteomes" id="UP000274909">
    <property type="component" value="Unassembled WGS sequence"/>
</dbReference>
<sequence length="283" mass="29891">MLFDAIGTSWRIDADETIPEAARADVLCRIDAFDRDWSRFRDDSLVAEIARDAGEWVLPAEGDGLFALYRTLHDLTDGRVSPFVGATIARLGYGPTAGAVDVATTAGPVPAWDALATVDGRVLRTTAPTLIDVGAAGKGLLVDLVVDVLRGHGLPDVTVDASGDLRVVGARSERVALEHPFDARRAIGVVDLADRALCASATNRRVWGDGLHHVIDGLTGRPVESVVATWALAPCAMVADGAATALFFSSPAEVFAAAGAVGVRMFSDGRSERHRDFDGELFS</sequence>
<dbReference type="EC" id="2.7.1.180" evidence="2"/>
<accession>A0A3S1CTA8</accession>
<gene>
    <name evidence="11" type="ORF">ELQ94_07165</name>
</gene>
<keyword evidence="8" id="KW-0460">Magnesium</keyword>
<evidence type="ECO:0000256" key="7">
    <source>
        <dbReference type="ARBA" id="ARBA00022827"/>
    </source>
</evidence>
<reference evidence="11 12" key="1">
    <citation type="submission" date="2018-12" db="EMBL/GenBank/DDBJ databases">
        <authorList>
            <person name="Li F."/>
        </authorList>
    </citation>
    <scope>NUCLEOTIDE SEQUENCE [LARGE SCALE GENOMIC DNA]</scope>
    <source>
        <strain evidence="11 12">EGI 6500705</strain>
    </source>
</reference>
<evidence type="ECO:0000313" key="12">
    <source>
        <dbReference type="Proteomes" id="UP000274909"/>
    </source>
</evidence>
<comment type="caution">
    <text evidence="11">The sequence shown here is derived from an EMBL/GenBank/DDBJ whole genome shotgun (WGS) entry which is preliminary data.</text>
</comment>
<keyword evidence="4" id="KW-0285">Flavoprotein</keyword>
<keyword evidence="6" id="KW-0479">Metal-binding</keyword>
<comment type="catalytic activity">
    <reaction evidence="10">
        <text>L-threonyl-[protein] + FAD = FMN-L-threonyl-[protein] + AMP + H(+)</text>
        <dbReference type="Rhea" id="RHEA:36847"/>
        <dbReference type="Rhea" id="RHEA-COMP:11060"/>
        <dbReference type="Rhea" id="RHEA-COMP:11061"/>
        <dbReference type="ChEBI" id="CHEBI:15378"/>
        <dbReference type="ChEBI" id="CHEBI:30013"/>
        <dbReference type="ChEBI" id="CHEBI:57692"/>
        <dbReference type="ChEBI" id="CHEBI:74257"/>
        <dbReference type="ChEBI" id="CHEBI:456215"/>
        <dbReference type="EC" id="2.7.1.180"/>
    </reaction>
</comment>
<dbReference type="AlphaFoldDB" id="A0A3S1CTA8"/>
<evidence type="ECO:0000256" key="2">
    <source>
        <dbReference type="ARBA" id="ARBA00011955"/>
    </source>
</evidence>
<dbReference type="PANTHER" id="PTHR30040:SF2">
    <property type="entry name" value="FAD:PROTEIN FMN TRANSFERASE"/>
    <property type="match status" value="1"/>
</dbReference>
<evidence type="ECO:0000256" key="3">
    <source>
        <dbReference type="ARBA" id="ARBA00016337"/>
    </source>
</evidence>
<evidence type="ECO:0000256" key="5">
    <source>
        <dbReference type="ARBA" id="ARBA00022679"/>
    </source>
</evidence>
<keyword evidence="12" id="KW-1185">Reference proteome</keyword>
<dbReference type="Gene3D" id="3.10.520.10">
    <property type="entry name" value="ApbE-like domains"/>
    <property type="match status" value="1"/>
</dbReference>
<keyword evidence="7" id="KW-0274">FAD</keyword>
<evidence type="ECO:0000256" key="1">
    <source>
        <dbReference type="ARBA" id="ARBA00001946"/>
    </source>
</evidence>
<dbReference type="Pfam" id="PF02424">
    <property type="entry name" value="ApbE"/>
    <property type="match status" value="1"/>
</dbReference>
<dbReference type="InterPro" id="IPR024932">
    <property type="entry name" value="ApbE"/>
</dbReference>
<dbReference type="GO" id="GO:0016740">
    <property type="term" value="F:transferase activity"/>
    <property type="evidence" value="ECO:0007669"/>
    <property type="project" value="UniProtKB-KW"/>
</dbReference>
<evidence type="ECO:0000256" key="4">
    <source>
        <dbReference type="ARBA" id="ARBA00022630"/>
    </source>
</evidence>
<evidence type="ECO:0000256" key="10">
    <source>
        <dbReference type="ARBA" id="ARBA00048540"/>
    </source>
</evidence>
<evidence type="ECO:0000313" key="11">
    <source>
        <dbReference type="EMBL" id="RUR02039.1"/>
    </source>
</evidence>
<keyword evidence="5 11" id="KW-0808">Transferase</keyword>
<name>A0A3S1CTA8_9MICO</name>
<organism evidence="11 12">
    <name type="scientific">Labedella endophytica</name>
    <dbReference type="NCBI Taxonomy" id="1523160"/>
    <lineage>
        <taxon>Bacteria</taxon>
        <taxon>Bacillati</taxon>
        <taxon>Actinomycetota</taxon>
        <taxon>Actinomycetes</taxon>
        <taxon>Micrococcales</taxon>
        <taxon>Microbacteriaceae</taxon>
        <taxon>Labedella</taxon>
    </lineage>
</organism>
<comment type="cofactor">
    <cofactor evidence="1">
        <name>Mg(2+)</name>
        <dbReference type="ChEBI" id="CHEBI:18420"/>
    </cofactor>
</comment>
<dbReference type="EMBL" id="RZGZ01000002">
    <property type="protein sequence ID" value="RUR02039.1"/>
    <property type="molecule type" value="Genomic_DNA"/>
</dbReference>
<protein>
    <recommendedName>
        <fullName evidence="3">FAD:protein FMN transferase</fullName>
        <ecNumber evidence="2">2.7.1.180</ecNumber>
    </recommendedName>
    <alternativeName>
        <fullName evidence="9">Flavin transferase</fullName>
    </alternativeName>
</protein>
<dbReference type="PANTHER" id="PTHR30040">
    <property type="entry name" value="THIAMINE BIOSYNTHESIS LIPOPROTEIN APBE"/>
    <property type="match status" value="1"/>
</dbReference>
<dbReference type="InterPro" id="IPR003374">
    <property type="entry name" value="ApbE-like_sf"/>
</dbReference>